<feature type="compositionally biased region" description="Low complexity" evidence="7">
    <location>
        <begin position="40"/>
        <end position="52"/>
    </location>
</feature>
<feature type="chain" id="PRO_5015938611" description="glycerophosphodiester phosphodiesterase" evidence="8">
    <location>
        <begin position="18"/>
        <end position="579"/>
    </location>
</feature>
<protein>
    <recommendedName>
        <fullName evidence="2">glycerophosphodiester phosphodiesterase</fullName>
        <ecNumber evidence="2">3.1.4.46</ecNumber>
    </recommendedName>
</protein>
<reference evidence="10 11" key="1">
    <citation type="journal article" date="2018" name="Sci. Rep.">
        <title>Raphidocelis subcapitata (=Pseudokirchneriella subcapitata) provides an insight into genome evolution and environmental adaptations in the Sphaeropleales.</title>
        <authorList>
            <person name="Suzuki S."/>
            <person name="Yamaguchi H."/>
            <person name="Nakajima N."/>
            <person name="Kawachi M."/>
        </authorList>
    </citation>
    <scope>NUCLEOTIDE SEQUENCE [LARGE SCALE GENOMIC DNA]</scope>
    <source>
        <strain evidence="10 11">NIES-35</strain>
    </source>
</reference>
<keyword evidence="3 8" id="KW-0732">Signal</keyword>
<evidence type="ECO:0000256" key="2">
    <source>
        <dbReference type="ARBA" id="ARBA00012247"/>
    </source>
</evidence>
<dbReference type="EMBL" id="BDRX01000011">
    <property type="protein sequence ID" value="GBF89587.1"/>
    <property type="molecule type" value="Genomic_DNA"/>
</dbReference>
<keyword evidence="11" id="KW-1185">Reference proteome</keyword>
<sequence length="579" mass="57232">MASRASWLALLLLAAAAGPRPGLTAAPRAHLGPRGWLRDAAPGAAAPTTTLPPLYPSPPPPPPPASQQSPAAPAPRRRRPVVIAHRGASGALPEHTAAAYEAAIAAGADFIECDVQLTADLHMICRHEQNLNETTDALEVFPGRARALWIDGEPSRGVHAADLTLAELRRLRARQRFAFRDQSHNGRYPLVTFEEFLDIADAAPRGVGVYPELKHPAWHNALPQMRAAGATLEAMVVAALHARGYGAAAPANSGGGGGGDGGSLLSSGGGGGGGDGSSGGRPAFIQSFELSSLRRAAALTRIPLVLLLGGWPGYVAPDSGLTHAEMTTPDFLADAAAVVAGAGPWKGSLWAAKEPVGGGGGEGGGSGSSSGGEEDGGSSGGGEEGSSVGASASVGGASAAAGLSPDAAHDASLPAAAGLASSSLASRLRAAGLLVHPYTLRDEPSFVPAAFGGDVRGELSALFESEGVDGVFADYPGTAVAWLEARAAAAEAAAAYEAAAPEAEGGAFEAEGRAAAAAGAAARNGSGAGSGAGAAGPARAAAASVAGWDAAGAAAAAPRPAVGWGRPLFLDFSATEPEF</sequence>
<dbReference type="OrthoDB" id="1058301at2759"/>
<dbReference type="AlphaFoldDB" id="A0A2V0NXD7"/>
<gene>
    <name evidence="10" type="ORF">Rsub_02305</name>
</gene>
<comment type="catalytic activity">
    <reaction evidence="6">
        <text>a sn-glycero-3-phosphodiester + H2O = an alcohol + sn-glycerol 3-phosphate + H(+)</text>
        <dbReference type="Rhea" id="RHEA:12969"/>
        <dbReference type="ChEBI" id="CHEBI:15377"/>
        <dbReference type="ChEBI" id="CHEBI:15378"/>
        <dbReference type="ChEBI" id="CHEBI:30879"/>
        <dbReference type="ChEBI" id="CHEBI:57597"/>
        <dbReference type="ChEBI" id="CHEBI:83408"/>
        <dbReference type="EC" id="3.1.4.46"/>
    </reaction>
</comment>
<feature type="signal peptide" evidence="8">
    <location>
        <begin position="1"/>
        <end position="17"/>
    </location>
</feature>
<feature type="compositionally biased region" description="Gly residues" evidence="7">
    <location>
        <begin position="356"/>
        <end position="370"/>
    </location>
</feature>
<comment type="caution">
    <text evidence="10">The sequence shown here is derived from an EMBL/GenBank/DDBJ whole genome shotgun (WGS) entry which is preliminary data.</text>
</comment>
<dbReference type="Proteomes" id="UP000247498">
    <property type="component" value="Unassembled WGS sequence"/>
</dbReference>
<dbReference type="PANTHER" id="PTHR43620">
    <property type="entry name" value="GLYCEROPHOSPHORYL DIESTER PHOSPHODIESTERASE"/>
    <property type="match status" value="1"/>
</dbReference>
<dbReference type="GO" id="GO:0008889">
    <property type="term" value="F:glycerophosphodiester phosphodiesterase activity"/>
    <property type="evidence" value="ECO:0007669"/>
    <property type="project" value="UniProtKB-EC"/>
</dbReference>
<evidence type="ECO:0000256" key="5">
    <source>
        <dbReference type="ARBA" id="ARBA00022801"/>
    </source>
</evidence>
<accession>A0A2V0NXD7</accession>
<dbReference type="InterPro" id="IPR017946">
    <property type="entry name" value="PLC-like_Pdiesterase_TIM-brl"/>
</dbReference>
<name>A0A2V0NXD7_9CHLO</name>
<evidence type="ECO:0000256" key="4">
    <source>
        <dbReference type="ARBA" id="ARBA00022798"/>
    </source>
</evidence>
<evidence type="ECO:0000256" key="3">
    <source>
        <dbReference type="ARBA" id="ARBA00022729"/>
    </source>
</evidence>
<dbReference type="InterPro" id="IPR030395">
    <property type="entry name" value="GP_PDE_dom"/>
</dbReference>
<organism evidence="10 11">
    <name type="scientific">Raphidocelis subcapitata</name>
    <dbReference type="NCBI Taxonomy" id="307507"/>
    <lineage>
        <taxon>Eukaryota</taxon>
        <taxon>Viridiplantae</taxon>
        <taxon>Chlorophyta</taxon>
        <taxon>core chlorophytes</taxon>
        <taxon>Chlorophyceae</taxon>
        <taxon>CS clade</taxon>
        <taxon>Sphaeropleales</taxon>
        <taxon>Selenastraceae</taxon>
        <taxon>Raphidocelis</taxon>
    </lineage>
</organism>
<evidence type="ECO:0000256" key="7">
    <source>
        <dbReference type="SAM" id="MobiDB-lite"/>
    </source>
</evidence>
<evidence type="ECO:0000313" key="10">
    <source>
        <dbReference type="EMBL" id="GBF89587.1"/>
    </source>
</evidence>
<keyword evidence="5" id="KW-0378">Hydrolase</keyword>
<evidence type="ECO:0000313" key="11">
    <source>
        <dbReference type="Proteomes" id="UP000247498"/>
    </source>
</evidence>
<dbReference type="PANTHER" id="PTHR43620:SF7">
    <property type="entry name" value="GLYCEROPHOSPHODIESTER PHOSPHODIESTERASE GDPD5-RELATED"/>
    <property type="match status" value="1"/>
</dbReference>
<evidence type="ECO:0000256" key="1">
    <source>
        <dbReference type="ARBA" id="ARBA00007277"/>
    </source>
</evidence>
<dbReference type="InParanoid" id="A0A2V0NXD7"/>
<dbReference type="SUPFAM" id="SSF51695">
    <property type="entry name" value="PLC-like phosphodiesterases"/>
    <property type="match status" value="2"/>
</dbReference>
<feature type="region of interest" description="Disordered" evidence="7">
    <location>
        <begin position="251"/>
        <end position="278"/>
    </location>
</feature>
<dbReference type="Gene3D" id="3.20.20.190">
    <property type="entry name" value="Phosphatidylinositol (PI) phosphodiesterase"/>
    <property type="match status" value="1"/>
</dbReference>
<evidence type="ECO:0000256" key="6">
    <source>
        <dbReference type="ARBA" id="ARBA00047512"/>
    </source>
</evidence>
<comment type="similarity">
    <text evidence="1">Belongs to the glycerophosphoryl diester phosphodiesterase family.</text>
</comment>
<dbReference type="STRING" id="307507.A0A2V0NXD7"/>
<feature type="region of interest" description="Disordered" evidence="7">
    <location>
        <begin position="26"/>
        <end position="78"/>
    </location>
</feature>
<feature type="domain" description="GP-PDE" evidence="9">
    <location>
        <begin position="80"/>
        <end position="216"/>
    </location>
</feature>
<evidence type="ECO:0000259" key="9">
    <source>
        <dbReference type="PROSITE" id="PS51704"/>
    </source>
</evidence>
<dbReference type="GO" id="GO:0006629">
    <property type="term" value="P:lipid metabolic process"/>
    <property type="evidence" value="ECO:0007669"/>
    <property type="project" value="InterPro"/>
</dbReference>
<evidence type="ECO:0000256" key="8">
    <source>
        <dbReference type="SAM" id="SignalP"/>
    </source>
</evidence>
<dbReference type="Pfam" id="PF03009">
    <property type="entry name" value="GDPD"/>
    <property type="match status" value="1"/>
</dbReference>
<dbReference type="GO" id="GO:0006071">
    <property type="term" value="P:glycerol metabolic process"/>
    <property type="evidence" value="ECO:0007669"/>
    <property type="project" value="UniProtKB-KW"/>
</dbReference>
<dbReference type="FunCoup" id="A0A2V0NXD7">
    <property type="interactions" value="35"/>
</dbReference>
<proteinExistence type="inferred from homology"/>
<dbReference type="EC" id="3.1.4.46" evidence="2"/>
<feature type="compositionally biased region" description="Gly residues" evidence="7">
    <location>
        <begin position="253"/>
        <end position="278"/>
    </location>
</feature>
<feature type="compositionally biased region" description="Pro residues" evidence="7">
    <location>
        <begin position="53"/>
        <end position="65"/>
    </location>
</feature>
<keyword evidence="4" id="KW-0319">Glycerol metabolism</keyword>
<feature type="region of interest" description="Disordered" evidence="7">
    <location>
        <begin position="350"/>
        <end position="393"/>
    </location>
</feature>
<dbReference type="PROSITE" id="PS51704">
    <property type="entry name" value="GP_PDE"/>
    <property type="match status" value="1"/>
</dbReference>